<sequence>MPGIEPLQPSRKPTLTPATGASPTALRLVLGAQLRRMRGEAGITPEVAAERIRCSTAKISRMETGHSPCKERDAADLLALYGVADPARTAEFIDLVRKAGQRGWWRNFADVLPDWFEPLVGLEEAAASIRTYEAHYIPGLLQTADYAYAVVRSGHALESEEITRRRVELRLRRQQLLQRRDAPKLWVLLDEAVLMRPTGGVRVMREQLAHLLEMTELPHVIVQVAPFEVTAHTSPGNGITYLRFAVDGLPDVAYIEHLTNATSVNKPESTDEYRWILDSLSAQSPSPAESRDLLRLALKRYSGDGHLSDGPTV</sequence>
<dbReference type="AlphaFoldDB" id="A0AAU3GKC7"/>
<reference evidence="3" key="1">
    <citation type="submission" date="2022-10" db="EMBL/GenBank/DDBJ databases">
        <title>The complete genomes of actinobacterial strains from the NBC collection.</title>
        <authorList>
            <person name="Joergensen T.S."/>
            <person name="Alvarez Arevalo M."/>
            <person name="Sterndorff E.B."/>
            <person name="Faurdal D."/>
            <person name="Vuksanovic O."/>
            <person name="Mourched A.-S."/>
            <person name="Charusanti P."/>
            <person name="Shaw S."/>
            <person name="Blin K."/>
            <person name="Weber T."/>
        </authorList>
    </citation>
    <scope>NUCLEOTIDE SEQUENCE</scope>
    <source>
        <strain evidence="3">NBC_01401</strain>
    </source>
</reference>
<dbReference type="InterPro" id="IPR010982">
    <property type="entry name" value="Lambda_DNA-bd_dom_sf"/>
</dbReference>
<dbReference type="InterPro" id="IPR043917">
    <property type="entry name" value="DUF5753"/>
</dbReference>
<gene>
    <name evidence="3" type="ORF">OG626_00555</name>
</gene>
<dbReference type="CDD" id="cd00093">
    <property type="entry name" value="HTH_XRE"/>
    <property type="match status" value="1"/>
</dbReference>
<feature type="region of interest" description="Disordered" evidence="1">
    <location>
        <begin position="1"/>
        <end position="20"/>
    </location>
</feature>
<feature type="compositionally biased region" description="Polar residues" evidence="1">
    <location>
        <begin position="11"/>
        <end position="20"/>
    </location>
</feature>
<dbReference type="EMBL" id="CP109535">
    <property type="protein sequence ID" value="WTY93473.1"/>
    <property type="molecule type" value="Genomic_DNA"/>
</dbReference>
<dbReference type="SMART" id="SM00530">
    <property type="entry name" value="HTH_XRE"/>
    <property type="match status" value="1"/>
</dbReference>
<evidence type="ECO:0000256" key="1">
    <source>
        <dbReference type="SAM" id="MobiDB-lite"/>
    </source>
</evidence>
<dbReference type="Pfam" id="PF13560">
    <property type="entry name" value="HTH_31"/>
    <property type="match status" value="1"/>
</dbReference>
<dbReference type="InterPro" id="IPR001387">
    <property type="entry name" value="Cro/C1-type_HTH"/>
</dbReference>
<accession>A0AAU3GKC7</accession>
<protein>
    <submittedName>
        <fullName evidence="3">Helix-turn-helix domain-containing protein</fullName>
    </submittedName>
</protein>
<dbReference type="Pfam" id="PF19054">
    <property type="entry name" value="DUF5753"/>
    <property type="match status" value="1"/>
</dbReference>
<feature type="domain" description="HTH cro/C1-type" evidence="2">
    <location>
        <begin position="33"/>
        <end position="88"/>
    </location>
</feature>
<evidence type="ECO:0000313" key="3">
    <source>
        <dbReference type="EMBL" id="WTY93473.1"/>
    </source>
</evidence>
<dbReference type="GO" id="GO:0003677">
    <property type="term" value="F:DNA binding"/>
    <property type="evidence" value="ECO:0007669"/>
    <property type="project" value="InterPro"/>
</dbReference>
<organism evidence="3">
    <name type="scientific">Streptomyces sp. NBC_01401</name>
    <dbReference type="NCBI Taxonomy" id="2903854"/>
    <lineage>
        <taxon>Bacteria</taxon>
        <taxon>Bacillati</taxon>
        <taxon>Actinomycetota</taxon>
        <taxon>Actinomycetes</taxon>
        <taxon>Kitasatosporales</taxon>
        <taxon>Streptomycetaceae</taxon>
        <taxon>Streptomyces</taxon>
    </lineage>
</organism>
<name>A0AAU3GKC7_9ACTN</name>
<dbReference type="Gene3D" id="1.10.260.40">
    <property type="entry name" value="lambda repressor-like DNA-binding domains"/>
    <property type="match status" value="1"/>
</dbReference>
<proteinExistence type="predicted"/>
<evidence type="ECO:0000259" key="2">
    <source>
        <dbReference type="SMART" id="SM00530"/>
    </source>
</evidence>
<dbReference type="SUPFAM" id="SSF47413">
    <property type="entry name" value="lambda repressor-like DNA-binding domains"/>
    <property type="match status" value="1"/>
</dbReference>